<dbReference type="EMBL" id="CP034328">
    <property type="protein sequence ID" value="AZL58336.1"/>
    <property type="molecule type" value="Genomic_DNA"/>
</dbReference>
<dbReference type="RefSeq" id="WP_125324537.1">
    <property type="nucleotide sequence ID" value="NZ_CP034328.1"/>
</dbReference>
<reference evidence="1 2" key="1">
    <citation type="submission" date="2018-12" db="EMBL/GenBank/DDBJ databases">
        <title>Complete genome sequencing of Tabrizicola sp. K13M18.</title>
        <authorList>
            <person name="Bae J.-W."/>
        </authorList>
    </citation>
    <scope>NUCLEOTIDE SEQUENCE [LARGE SCALE GENOMIC DNA]</scope>
    <source>
        <strain evidence="1 2">K13M18</strain>
    </source>
</reference>
<accession>A0A3S8U3Z6</accession>
<dbReference type="AlphaFoldDB" id="A0A3S8U3Z6"/>
<gene>
    <name evidence="1" type="ORF">EI545_05465</name>
</gene>
<organism evidence="1 2">
    <name type="scientific">Tabrizicola piscis</name>
    <dbReference type="NCBI Taxonomy" id="2494374"/>
    <lineage>
        <taxon>Bacteria</taxon>
        <taxon>Pseudomonadati</taxon>
        <taxon>Pseudomonadota</taxon>
        <taxon>Alphaproteobacteria</taxon>
        <taxon>Rhodobacterales</taxon>
        <taxon>Paracoccaceae</taxon>
        <taxon>Tabrizicola</taxon>
    </lineage>
</organism>
<dbReference type="KEGG" id="taw:EI545_05465"/>
<sequence>MNVLSFPTLGVTLFNIVGESILLAKLVEDIRKAQRDGEEDLLANSAIERIVAKLMPKSLLHGTPRYPYGSKLFAAVASELELNGTAAAWVPLNASMRLVTARIVDRRGQKYKLAHRSM</sequence>
<protein>
    <submittedName>
        <fullName evidence="1">Uncharacterized protein</fullName>
    </submittedName>
</protein>
<keyword evidence="2" id="KW-1185">Reference proteome</keyword>
<proteinExistence type="predicted"/>
<evidence type="ECO:0000313" key="2">
    <source>
        <dbReference type="Proteomes" id="UP000282002"/>
    </source>
</evidence>
<dbReference type="Proteomes" id="UP000282002">
    <property type="component" value="Chromosome"/>
</dbReference>
<name>A0A3S8U3Z6_9RHOB</name>
<evidence type="ECO:0000313" key="1">
    <source>
        <dbReference type="EMBL" id="AZL58336.1"/>
    </source>
</evidence>